<dbReference type="Pfam" id="PF01810">
    <property type="entry name" value="LysE"/>
    <property type="match status" value="1"/>
</dbReference>
<feature type="transmembrane region" description="Helical" evidence="6">
    <location>
        <begin position="179"/>
        <end position="201"/>
    </location>
</feature>
<evidence type="ECO:0000313" key="7">
    <source>
        <dbReference type="EMBL" id="MBT0962799.1"/>
    </source>
</evidence>
<proteinExistence type="predicted"/>
<dbReference type="PANTHER" id="PTHR30086">
    <property type="entry name" value="ARGININE EXPORTER PROTEIN ARGO"/>
    <property type="match status" value="1"/>
</dbReference>
<keyword evidence="5 6" id="KW-0472">Membrane</keyword>
<evidence type="ECO:0000313" key="8">
    <source>
        <dbReference type="Proteomes" id="UP000694660"/>
    </source>
</evidence>
<organism evidence="7 8">
    <name type="scientific">Denitromonas iodatirespirans</name>
    <dbReference type="NCBI Taxonomy" id="2795389"/>
    <lineage>
        <taxon>Bacteria</taxon>
        <taxon>Pseudomonadati</taxon>
        <taxon>Pseudomonadota</taxon>
        <taxon>Betaproteobacteria</taxon>
        <taxon>Rhodocyclales</taxon>
        <taxon>Zoogloeaceae</taxon>
        <taxon>Denitromonas</taxon>
    </lineage>
</organism>
<keyword evidence="2" id="KW-1003">Cell membrane</keyword>
<keyword evidence="8" id="KW-1185">Reference proteome</keyword>
<name>A0A944H921_DENI1</name>
<comment type="caution">
    <text evidence="7">The sequence shown here is derived from an EMBL/GenBank/DDBJ whole genome shotgun (WGS) entry which is preliminary data.</text>
</comment>
<dbReference type="PANTHER" id="PTHR30086:SF20">
    <property type="entry name" value="ARGININE EXPORTER PROTEIN ARGO-RELATED"/>
    <property type="match status" value="1"/>
</dbReference>
<feature type="transmembrane region" description="Helical" evidence="6">
    <location>
        <begin position="148"/>
        <end position="167"/>
    </location>
</feature>
<feature type="transmembrane region" description="Helical" evidence="6">
    <location>
        <begin position="74"/>
        <end position="92"/>
    </location>
</feature>
<accession>A0A944H921</accession>
<dbReference type="InterPro" id="IPR001123">
    <property type="entry name" value="LeuE-type"/>
</dbReference>
<gene>
    <name evidence="7" type="ORF">I8J34_16580</name>
</gene>
<keyword evidence="4 6" id="KW-1133">Transmembrane helix</keyword>
<sequence>MTSVFFSGFGVTVGLIMAIGAQNAHVLRQGLRREHVLLTVAVSALCDAGLILLGMAGVGPWLSASPTAMDVARIGGGVFLLWYGARAARAAWRGQQLSVDSAGAQALSHRQALAAAAGFSLLNPHAYLDTVVLIGAVGAQQVDAARPVFTAGAVCASIVWFVLLGYGARLMAPLFRRPAAWRVLDAAVALTLWSIAASLLLK</sequence>
<evidence type="ECO:0000256" key="3">
    <source>
        <dbReference type="ARBA" id="ARBA00022692"/>
    </source>
</evidence>
<dbReference type="GO" id="GO:0015171">
    <property type="term" value="F:amino acid transmembrane transporter activity"/>
    <property type="evidence" value="ECO:0007669"/>
    <property type="project" value="TreeGrafter"/>
</dbReference>
<evidence type="ECO:0000256" key="2">
    <source>
        <dbReference type="ARBA" id="ARBA00022475"/>
    </source>
</evidence>
<dbReference type="RefSeq" id="WP_214362750.1">
    <property type="nucleotide sequence ID" value="NZ_JAEKFT010000020.1"/>
</dbReference>
<comment type="subcellular location">
    <subcellularLocation>
        <location evidence="1">Cell membrane</location>
        <topology evidence="1">Multi-pass membrane protein</topology>
    </subcellularLocation>
</comment>
<dbReference type="EMBL" id="JAEKFT010000020">
    <property type="protein sequence ID" value="MBT0962799.1"/>
    <property type="molecule type" value="Genomic_DNA"/>
</dbReference>
<feature type="transmembrane region" description="Helical" evidence="6">
    <location>
        <begin position="6"/>
        <end position="24"/>
    </location>
</feature>
<evidence type="ECO:0000256" key="1">
    <source>
        <dbReference type="ARBA" id="ARBA00004651"/>
    </source>
</evidence>
<dbReference type="AlphaFoldDB" id="A0A944H921"/>
<keyword evidence="3 6" id="KW-0812">Transmembrane</keyword>
<evidence type="ECO:0000256" key="6">
    <source>
        <dbReference type="SAM" id="Phobius"/>
    </source>
</evidence>
<feature type="transmembrane region" description="Helical" evidence="6">
    <location>
        <begin position="36"/>
        <end position="62"/>
    </location>
</feature>
<reference evidence="8" key="1">
    <citation type="journal article" date="2022" name="ISME J.">
        <title>Genetic and phylogenetic analysis of dissimilatory iodate-reducing bacteria identifies potential niches across the world's oceans.</title>
        <authorList>
            <person name="Reyes-Umana V."/>
            <person name="Henning Z."/>
            <person name="Lee K."/>
            <person name="Barnum T.P."/>
            <person name="Coates J.D."/>
        </authorList>
    </citation>
    <scope>NUCLEOTIDE SEQUENCE [LARGE SCALE GENOMIC DNA]</scope>
    <source>
        <strain evidence="8">IR12</strain>
    </source>
</reference>
<evidence type="ECO:0000256" key="4">
    <source>
        <dbReference type="ARBA" id="ARBA00022989"/>
    </source>
</evidence>
<dbReference type="GO" id="GO:0005886">
    <property type="term" value="C:plasma membrane"/>
    <property type="evidence" value="ECO:0007669"/>
    <property type="project" value="UniProtKB-SubCell"/>
</dbReference>
<protein>
    <submittedName>
        <fullName evidence="7">Amino acid transporter</fullName>
    </submittedName>
</protein>
<dbReference type="Proteomes" id="UP000694660">
    <property type="component" value="Unassembled WGS sequence"/>
</dbReference>
<evidence type="ECO:0000256" key="5">
    <source>
        <dbReference type="ARBA" id="ARBA00023136"/>
    </source>
</evidence>